<organism evidence="11 14">
    <name type="scientific">Rotaria sordida</name>
    <dbReference type="NCBI Taxonomy" id="392033"/>
    <lineage>
        <taxon>Eukaryota</taxon>
        <taxon>Metazoa</taxon>
        <taxon>Spiralia</taxon>
        <taxon>Gnathifera</taxon>
        <taxon>Rotifera</taxon>
        <taxon>Eurotatoria</taxon>
        <taxon>Bdelloidea</taxon>
        <taxon>Philodinida</taxon>
        <taxon>Philodinidae</taxon>
        <taxon>Rotaria</taxon>
    </lineage>
</organism>
<dbReference type="Proteomes" id="UP000663854">
    <property type="component" value="Unassembled WGS sequence"/>
</dbReference>
<evidence type="ECO:0000259" key="9">
    <source>
        <dbReference type="PROSITE" id="PS50067"/>
    </source>
</evidence>
<dbReference type="PANTHER" id="PTHR24115:SF1008">
    <property type="entry name" value="KINESIN-LIKE PROTEIN SUBITO"/>
    <property type="match status" value="1"/>
</dbReference>
<evidence type="ECO:0000256" key="7">
    <source>
        <dbReference type="PROSITE-ProRule" id="PRU00283"/>
    </source>
</evidence>
<dbReference type="EMBL" id="CAJNOH010001769">
    <property type="protein sequence ID" value="CAF1248836.1"/>
    <property type="molecule type" value="Genomic_DNA"/>
</dbReference>
<dbReference type="GO" id="GO:0005634">
    <property type="term" value="C:nucleus"/>
    <property type="evidence" value="ECO:0007669"/>
    <property type="project" value="TreeGrafter"/>
</dbReference>
<evidence type="ECO:0000313" key="10">
    <source>
        <dbReference type="EMBL" id="CAF1248762.1"/>
    </source>
</evidence>
<comment type="caution">
    <text evidence="11">The sequence shown here is derived from an EMBL/GenBank/DDBJ whole genome shotgun (WGS) entry which is preliminary data.</text>
</comment>
<dbReference type="GO" id="GO:0003777">
    <property type="term" value="F:microtubule motor activity"/>
    <property type="evidence" value="ECO:0007669"/>
    <property type="project" value="InterPro"/>
</dbReference>
<comment type="similarity">
    <text evidence="7">Belongs to the TRAFAC class myosin-kinesin ATPase superfamily. Kinesin family.</text>
</comment>
<dbReference type="Pfam" id="PF00225">
    <property type="entry name" value="Kinesin"/>
    <property type="match status" value="1"/>
</dbReference>
<feature type="region of interest" description="Disordered" evidence="8">
    <location>
        <begin position="350"/>
        <end position="374"/>
    </location>
</feature>
<evidence type="ECO:0000313" key="12">
    <source>
        <dbReference type="EMBL" id="CAF1530246.1"/>
    </source>
</evidence>
<proteinExistence type="inferred from homology"/>
<keyword evidence="15" id="KW-1185">Reference proteome</keyword>
<comment type="caution">
    <text evidence="7">Lacks conserved residue(s) required for the propagation of feature annotation.</text>
</comment>
<evidence type="ECO:0000313" key="13">
    <source>
        <dbReference type="EMBL" id="CAF1530304.1"/>
    </source>
</evidence>
<dbReference type="GO" id="GO:0016887">
    <property type="term" value="F:ATP hydrolysis activity"/>
    <property type="evidence" value="ECO:0007669"/>
    <property type="project" value="TreeGrafter"/>
</dbReference>
<dbReference type="GO" id="GO:0005871">
    <property type="term" value="C:kinesin complex"/>
    <property type="evidence" value="ECO:0007669"/>
    <property type="project" value="TreeGrafter"/>
</dbReference>
<evidence type="ECO:0000313" key="15">
    <source>
        <dbReference type="Proteomes" id="UP000663870"/>
    </source>
</evidence>
<dbReference type="EMBL" id="CAJNOL010002805">
    <property type="protein sequence ID" value="CAF1530246.1"/>
    <property type="molecule type" value="Genomic_DNA"/>
</dbReference>
<protein>
    <recommendedName>
        <fullName evidence="9">Kinesin motor domain-containing protein</fullName>
    </recommendedName>
</protein>
<evidence type="ECO:0000313" key="14">
    <source>
        <dbReference type="Proteomes" id="UP000663854"/>
    </source>
</evidence>
<keyword evidence="4" id="KW-0067">ATP-binding</keyword>
<evidence type="ECO:0000313" key="11">
    <source>
        <dbReference type="EMBL" id="CAF1248836.1"/>
    </source>
</evidence>
<keyword evidence="6" id="KW-0206">Cytoskeleton</keyword>
<dbReference type="EMBL" id="CAJNOL010002805">
    <property type="protein sequence ID" value="CAF1530304.1"/>
    <property type="molecule type" value="Genomic_DNA"/>
</dbReference>
<gene>
    <name evidence="12" type="ORF">JXQ802_LOCUS42181</name>
    <name evidence="13" type="ORF">JXQ802_LOCUS42185</name>
    <name evidence="10" type="ORF">PYM288_LOCUS27268</name>
    <name evidence="11" type="ORF">PYM288_LOCUS27272</name>
</gene>
<dbReference type="GO" id="GO:0007018">
    <property type="term" value="P:microtubule-based movement"/>
    <property type="evidence" value="ECO:0007669"/>
    <property type="project" value="InterPro"/>
</dbReference>
<dbReference type="GO" id="GO:0008017">
    <property type="term" value="F:microtubule binding"/>
    <property type="evidence" value="ECO:0007669"/>
    <property type="project" value="InterPro"/>
</dbReference>
<dbReference type="InterPro" id="IPR027417">
    <property type="entry name" value="P-loop_NTPase"/>
</dbReference>
<dbReference type="GO" id="GO:0005874">
    <property type="term" value="C:microtubule"/>
    <property type="evidence" value="ECO:0007669"/>
    <property type="project" value="UniProtKB-KW"/>
</dbReference>
<evidence type="ECO:0000256" key="6">
    <source>
        <dbReference type="ARBA" id="ARBA00023212"/>
    </source>
</evidence>
<dbReference type="PROSITE" id="PS50067">
    <property type="entry name" value="KINESIN_MOTOR_2"/>
    <property type="match status" value="1"/>
</dbReference>
<evidence type="ECO:0000256" key="1">
    <source>
        <dbReference type="ARBA" id="ARBA00004245"/>
    </source>
</evidence>
<comment type="subcellular location">
    <subcellularLocation>
        <location evidence="1">Cytoplasm</location>
        <location evidence="1">Cytoskeleton</location>
    </subcellularLocation>
</comment>
<dbReference type="Proteomes" id="UP000663870">
    <property type="component" value="Unassembled WGS sequence"/>
</dbReference>
<name>A0A815A0L4_9BILA</name>
<dbReference type="Gene3D" id="3.40.850.10">
    <property type="entry name" value="Kinesin motor domain"/>
    <property type="match status" value="1"/>
</dbReference>
<evidence type="ECO:0000256" key="8">
    <source>
        <dbReference type="SAM" id="MobiDB-lite"/>
    </source>
</evidence>
<dbReference type="InterPro" id="IPR036961">
    <property type="entry name" value="Kinesin_motor_dom_sf"/>
</dbReference>
<keyword evidence="2" id="KW-0493">Microtubule</keyword>
<dbReference type="InterPro" id="IPR027640">
    <property type="entry name" value="Kinesin-like_fam"/>
</dbReference>
<dbReference type="InterPro" id="IPR001752">
    <property type="entry name" value="Kinesin_motor_dom"/>
</dbReference>
<accession>A0A815A0L4</accession>
<dbReference type="AlphaFoldDB" id="A0A815A0L4"/>
<keyword evidence="6" id="KW-0963">Cytoplasm</keyword>
<evidence type="ECO:0000256" key="2">
    <source>
        <dbReference type="ARBA" id="ARBA00022701"/>
    </source>
</evidence>
<dbReference type="EMBL" id="CAJNOH010001769">
    <property type="protein sequence ID" value="CAF1248762.1"/>
    <property type="molecule type" value="Genomic_DNA"/>
</dbReference>
<dbReference type="SUPFAM" id="SSF52540">
    <property type="entry name" value="P-loop containing nucleoside triphosphate hydrolases"/>
    <property type="match status" value="1"/>
</dbReference>
<dbReference type="PANTHER" id="PTHR24115">
    <property type="entry name" value="KINESIN-RELATED"/>
    <property type="match status" value="1"/>
</dbReference>
<sequence length="405" mass="44948">MLFFELYNENILDLLVQSKDMKIRKYLSLMQNDHPTIIKNLIKIPVFALKEAEDIIKFGFADRLTSKTNLNEAPSRAHAVVCIVLITANKFDEEPIIRICDLIDNQPIIISGKQLTETYNINKSIITFKDCIRVLNENQIANYEKIYKKKQKKTQRDVIADEQRSLQGNQQYPPGASLATAHYPSGSNLATAPYPPDFRLATTHYPRNPLVAGAQYPPGFRLTTASYPFNQNLRTAHYPPDRNLATVHYPSGPLLATTPYPPGSNLITASYPSNQSLATVHYPYGPLLATAPYPPGSNLITTSYPSNQSLATVHYPHDPLLATAPYPPGSNLNAASYPSNQSLTTVQYPLDPSSETVQHPSGQHLSPTNHSPDQHLNAQVLLHPAGNVGSSQEIVNMEAWLLEEQ</sequence>
<feature type="domain" description="Kinesin motor" evidence="9">
    <location>
        <begin position="1"/>
        <end position="139"/>
    </location>
</feature>
<reference evidence="11" key="1">
    <citation type="submission" date="2021-02" db="EMBL/GenBank/DDBJ databases">
        <authorList>
            <person name="Nowell W R."/>
        </authorList>
    </citation>
    <scope>NUCLEOTIDE SEQUENCE</scope>
</reference>
<keyword evidence="3" id="KW-0547">Nucleotide-binding</keyword>
<dbReference type="GO" id="GO:0005524">
    <property type="term" value="F:ATP binding"/>
    <property type="evidence" value="ECO:0007669"/>
    <property type="project" value="UniProtKB-KW"/>
</dbReference>
<keyword evidence="5" id="KW-0505">Motor protein</keyword>
<evidence type="ECO:0000256" key="3">
    <source>
        <dbReference type="ARBA" id="ARBA00022741"/>
    </source>
</evidence>
<evidence type="ECO:0000256" key="4">
    <source>
        <dbReference type="ARBA" id="ARBA00022840"/>
    </source>
</evidence>
<evidence type="ECO:0000256" key="5">
    <source>
        <dbReference type="ARBA" id="ARBA00023175"/>
    </source>
</evidence>